<dbReference type="InterPro" id="IPR002328">
    <property type="entry name" value="ADH_Zn_CS"/>
</dbReference>
<keyword evidence="2" id="KW-0677">Repeat</keyword>
<evidence type="ECO:0000256" key="1">
    <source>
        <dbReference type="ARBA" id="ARBA00022679"/>
    </source>
</evidence>
<dbReference type="STRING" id="684552.SAMN04489719_0463"/>
<dbReference type="InterPro" id="IPR001451">
    <property type="entry name" value="Hexapep"/>
</dbReference>
<protein>
    <submittedName>
        <fullName evidence="3">Acetyltransferase (Isoleucine patch superfamily)</fullName>
    </submittedName>
</protein>
<dbReference type="Gene3D" id="2.160.10.10">
    <property type="entry name" value="Hexapeptide repeat proteins"/>
    <property type="match status" value="1"/>
</dbReference>
<organism evidence="3 4">
    <name type="scientific">Agrococcus carbonis</name>
    <dbReference type="NCBI Taxonomy" id="684552"/>
    <lineage>
        <taxon>Bacteria</taxon>
        <taxon>Bacillati</taxon>
        <taxon>Actinomycetota</taxon>
        <taxon>Actinomycetes</taxon>
        <taxon>Micrococcales</taxon>
        <taxon>Microbacteriaceae</taxon>
        <taxon>Agrococcus</taxon>
    </lineage>
</organism>
<dbReference type="PROSITE" id="PS00101">
    <property type="entry name" value="HEXAPEP_TRANSFERASES"/>
    <property type="match status" value="1"/>
</dbReference>
<dbReference type="Pfam" id="PF00132">
    <property type="entry name" value="Hexapep"/>
    <property type="match status" value="1"/>
</dbReference>
<dbReference type="GO" id="GO:0016740">
    <property type="term" value="F:transferase activity"/>
    <property type="evidence" value="ECO:0007669"/>
    <property type="project" value="UniProtKB-KW"/>
</dbReference>
<dbReference type="PANTHER" id="PTHR23416:SF78">
    <property type="entry name" value="LIPOPOLYSACCHARIDE BIOSYNTHESIS O-ACETYL TRANSFERASE WBBJ-RELATED"/>
    <property type="match status" value="1"/>
</dbReference>
<reference evidence="4" key="1">
    <citation type="submission" date="2016-10" db="EMBL/GenBank/DDBJ databases">
        <authorList>
            <person name="Varghese N."/>
            <person name="Submissions S."/>
        </authorList>
    </citation>
    <scope>NUCLEOTIDE SEQUENCE [LARGE SCALE GENOMIC DNA]</scope>
    <source>
        <strain evidence="4">DSM 22965</strain>
    </source>
</reference>
<keyword evidence="1 3" id="KW-0808">Transferase</keyword>
<name>A0A1H1L7J5_9MICO</name>
<sequence length="190" mass="20534">MRQQQEQLLEELEHLQRRVKELNKRVLPGHARGIHHHVVQGENNRIDPSVKFMSELGAEHEVRLGNNVTLYGQTEIIGPVTIGDGTFMNRSCYIRQHTTIGRNVNLGPFVKLVTDGHEIGGVERRAGKNVWTPIEIGDGAWLGAGVLVLGGVTIGAGTIVAAGAVVTKDLPPNVVAAGVPAKVIRELPTD</sequence>
<dbReference type="InterPro" id="IPR011004">
    <property type="entry name" value="Trimer_LpxA-like_sf"/>
</dbReference>
<dbReference type="PANTHER" id="PTHR23416">
    <property type="entry name" value="SIALIC ACID SYNTHASE-RELATED"/>
    <property type="match status" value="1"/>
</dbReference>
<dbReference type="GO" id="GO:0016491">
    <property type="term" value="F:oxidoreductase activity"/>
    <property type="evidence" value="ECO:0007669"/>
    <property type="project" value="InterPro"/>
</dbReference>
<dbReference type="EMBL" id="LT629734">
    <property type="protein sequence ID" value="SDR70476.1"/>
    <property type="molecule type" value="Genomic_DNA"/>
</dbReference>
<dbReference type="InterPro" id="IPR018357">
    <property type="entry name" value="Hexapep_transf_CS"/>
</dbReference>
<keyword evidence="4" id="KW-1185">Reference proteome</keyword>
<dbReference type="PROSITE" id="PS00059">
    <property type="entry name" value="ADH_ZINC"/>
    <property type="match status" value="1"/>
</dbReference>
<dbReference type="SUPFAM" id="SSF51161">
    <property type="entry name" value="Trimeric LpxA-like enzymes"/>
    <property type="match status" value="1"/>
</dbReference>
<evidence type="ECO:0000313" key="3">
    <source>
        <dbReference type="EMBL" id="SDR70476.1"/>
    </source>
</evidence>
<dbReference type="GO" id="GO:0008270">
    <property type="term" value="F:zinc ion binding"/>
    <property type="evidence" value="ECO:0007669"/>
    <property type="project" value="InterPro"/>
</dbReference>
<evidence type="ECO:0000313" key="4">
    <source>
        <dbReference type="Proteomes" id="UP000199649"/>
    </source>
</evidence>
<evidence type="ECO:0000256" key="2">
    <source>
        <dbReference type="ARBA" id="ARBA00022737"/>
    </source>
</evidence>
<dbReference type="AlphaFoldDB" id="A0A1H1L7J5"/>
<dbReference type="Proteomes" id="UP000199649">
    <property type="component" value="Chromosome I"/>
</dbReference>
<gene>
    <name evidence="3" type="ORF">SAMN04489719_0463</name>
</gene>
<dbReference type="InterPro" id="IPR051159">
    <property type="entry name" value="Hexapeptide_acetyltransf"/>
</dbReference>
<accession>A0A1H1L7J5</accession>
<proteinExistence type="predicted"/>